<accession>A0ABP1X0Q2</accession>
<feature type="domain" description="Cadherin-like" evidence="2">
    <location>
        <begin position="5994"/>
        <end position="6088"/>
    </location>
</feature>
<feature type="domain" description="Cadherin-like" evidence="2">
    <location>
        <begin position="3517"/>
        <end position="3610"/>
    </location>
</feature>
<feature type="domain" description="Cadherin-like" evidence="2">
    <location>
        <begin position="4664"/>
        <end position="4758"/>
    </location>
</feature>
<feature type="compositionally biased region" description="Acidic residues" evidence="1">
    <location>
        <begin position="7192"/>
        <end position="7202"/>
    </location>
</feature>
<proteinExistence type="predicted"/>
<dbReference type="SUPFAM" id="SSF49464">
    <property type="entry name" value="Carboxypeptidase regulatory domain-like"/>
    <property type="match status" value="1"/>
</dbReference>
<keyword evidence="4" id="KW-1185">Reference proteome</keyword>
<feature type="compositionally biased region" description="Acidic residues" evidence="1">
    <location>
        <begin position="5539"/>
        <end position="5551"/>
    </location>
</feature>
<feature type="compositionally biased region" description="Polar residues" evidence="1">
    <location>
        <begin position="41"/>
        <end position="51"/>
    </location>
</feature>
<evidence type="ECO:0000259" key="2">
    <source>
        <dbReference type="Pfam" id="PF17892"/>
    </source>
</evidence>
<dbReference type="Pfam" id="PF17892">
    <property type="entry name" value="Cadherin_5"/>
    <property type="match status" value="59"/>
</dbReference>
<feature type="domain" description="Cadherin-like" evidence="2">
    <location>
        <begin position="6888"/>
        <end position="6957"/>
    </location>
</feature>
<feature type="domain" description="Cadherin-like" evidence="2">
    <location>
        <begin position="1271"/>
        <end position="1364"/>
    </location>
</feature>
<gene>
    <name evidence="3" type="ORF">VCR4J5_780177</name>
</gene>
<feature type="compositionally biased region" description="Polar residues" evidence="1">
    <location>
        <begin position="7303"/>
        <end position="7313"/>
    </location>
</feature>
<feature type="domain" description="Cadherin-like" evidence="2">
    <location>
        <begin position="6571"/>
        <end position="6665"/>
    </location>
</feature>
<feature type="domain" description="Cadherin-like" evidence="2">
    <location>
        <begin position="5049"/>
        <end position="5141"/>
    </location>
</feature>
<dbReference type="NCBIfam" id="NF012211">
    <property type="entry name" value="tand_rpt_95"/>
    <property type="match status" value="59"/>
</dbReference>
<feature type="domain" description="Cadherin-like" evidence="2">
    <location>
        <begin position="2428"/>
        <end position="2504"/>
    </location>
</feature>
<feature type="domain" description="Cadherin-like" evidence="2">
    <location>
        <begin position="2803"/>
        <end position="2895"/>
    </location>
</feature>
<feature type="compositionally biased region" description="Low complexity" evidence="1">
    <location>
        <begin position="1"/>
        <end position="12"/>
    </location>
</feature>
<feature type="domain" description="Cadherin-like" evidence="2">
    <location>
        <begin position="5532"/>
        <end position="5609"/>
    </location>
</feature>
<feature type="domain" description="Cadherin-like" evidence="2">
    <location>
        <begin position="1751"/>
        <end position="1844"/>
    </location>
</feature>
<feature type="domain" description="Cadherin-like" evidence="2">
    <location>
        <begin position="3997"/>
        <end position="4089"/>
    </location>
</feature>
<feature type="domain" description="Cadherin-like" evidence="2">
    <location>
        <begin position="1559"/>
        <end position="1651"/>
    </location>
</feature>
<feature type="compositionally biased region" description="Low complexity" evidence="1">
    <location>
        <begin position="7341"/>
        <end position="7355"/>
    </location>
</feature>
<dbReference type="Gene3D" id="2.60.40.1120">
    <property type="entry name" value="Carboxypeptidase-like, regulatory domain"/>
    <property type="match status" value="1"/>
</dbReference>
<feature type="domain" description="Cadherin-like" evidence="2">
    <location>
        <begin position="4952"/>
        <end position="5045"/>
    </location>
</feature>
<feature type="domain" description="Cadherin-like" evidence="2">
    <location>
        <begin position="1080"/>
        <end position="1172"/>
    </location>
</feature>
<feature type="domain" description="Cadherin-like" evidence="2">
    <location>
        <begin position="2705"/>
        <end position="2800"/>
    </location>
</feature>
<dbReference type="Proteomes" id="UP000049077">
    <property type="component" value="Unassembled WGS sequence"/>
</dbReference>
<feature type="compositionally biased region" description="Acidic residues" evidence="1">
    <location>
        <begin position="189"/>
        <end position="206"/>
    </location>
</feature>
<feature type="domain" description="Cadherin-like" evidence="2">
    <location>
        <begin position="4760"/>
        <end position="4853"/>
    </location>
</feature>
<feature type="domain" description="Cadherin-like" evidence="2">
    <location>
        <begin position="6090"/>
        <end position="6183"/>
    </location>
</feature>
<evidence type="ECO:0000313" key="4">
    <source>
        <dbReference type="Proteomes" id="UP000049077"/>
    </source>
</evidence>
<feature type="domain" description="Cadherin-like" evidence="2">
    <location>
        <begin position="6473"/>
        <end position="6568"/>
    </location>
</feature>
<dbReference type="EMBL" id="CCJX01000166">
    <property type="protein sequence ID" value="CDT67956.1"/>
    <property type="molecule type" value="Genomic_DNA"/>
</dbReference>
<feature type="domain" description="Cadherin-like" evidence="2">
    <location>
        <begin position="219"/>
        <end position="311"/>
    </location>
</feature>
<feature type="domain" description="Cadherin-like" evidence="2">
    <location>
        <begin position="5143"/>
        <end position="5235"/>
    </location>
</feature>
<feature type="domain" description="Cadherin-like" evidence="2">
    <location>
        <begin position="1943"/>
        <end position="2035"/>
    </location>
</feature>
<reference evidence="3 4" key="1">
    <citation type="submission" date="2014-06" db="EMBL/GenBank/DDBJ databases">
        <authorList>
            <person name="Le Roux F."/>
        </authorList>
    </citation>
    <scope>NUCLEOTIDE SEQUENCE [LARGE SCALE GENOMIC DNA]</scope>
    <source>
        <strain evidence="3 4">J5-4</strain>
    </source>
</reference>
<feature type="region of interest" description="Disordered" evidence="1">
    <location>
        <begin position="1"/>
        <end position="208"/>
    </location>
</feature>
<feature type="domain" description="Cadherin-like" evidence="2">
    <location>
        <begin position="315"/>
        <end position="407"/>
    </location>
</feature>
<sequence>MAGENNQNNQNEDLNDAVEQTDTNDAGTPSQQQNQQNQQNTIASTVATGAENTDAADEVNQALEDNPSGAGNSEEAAASGAAVQEETPESDGDSDAAQSNVVGGAASEAGSDNAAGSGGGAGAGAQAVGGDNAEAATGGSDAEGNEEQGQAARTSAAPSSTSSESDEQQVGDDLDSQTVEETFAVDVQASDEETISEVEDDFDSETTSETFKIQVESENDAPDAEQDLAYIMDEDGSITFTQEQLLEYASDVDGDELVASNVQVGADAMVQDNGDGTFTVVPSADFNGELDLTFDISDGQETISSAIDLTVRPINDAPVPEDKTFEIEEDGTLVFTDVDLLTGATDIEGDNLSVEGVTYDGGDGILTDNGDGSYTFAPNENFNGDVNFSFDVSDGTDTVAANIDVSVTAVDDAPVSGDLAYSVDEDGSIRLSQEQLLSQASDVEGDDLTASGLTVGGDATVTQNDDGSFTITPDTNFNGDIDISFDISDGTNTVQASADLTVNPTNDLPVPQDQQFSVEEDGTLIFTDADLLTGATDIEGDDLTVEGISYEGTDGVLTDHGDGSYSFAPNENFNGEVNFSFDVSDGTDTVSANIDISVTPENDPPVAGSTSYTVNEDNSITISDAQLLATSSDIEGDVSIDSVTYSGSDGVLEINGNGTYTFSPNENFNGEIALDVVVADEEGATDATTAGITVLEVNDPPVAGPTSYTIDEDSVLTFSESQVLLNASDVEGDVELVGISYDGPDGIFSVNGDGTCSFAPNENFNGQVRLDVTIRDEDGAEVDTVINVDVLPINDVPVSGDLAYNVNEDGSITLSQDQLLSQASDVEGDELTASGLTVGGDATVTQNDDGSFTITPDENFNGDIDISFDISDGTNTVQATADLTVNPINDLPVPQDQQFNVEEDGTLIFTDADLLTGATDIEGDNLSVEGVTYDGGDGILTDNGNGTYTFAPNENFNGDVNFSFDVSDGTDTVSANIDVSVTAVDDAPVSGDLAYSVDEDGSIRLSQEQLLSQASDVEGDDLTASSITVDGDATVTQNEDGSFTITPDENFNGDIDISFDISDGTNTVQASADLTVNPINDLPVPQDQQFSVEEDGTLQFTDADLLTGATDIEGDDLTVEGISYEGTDGVLTDHGDGSYSFAPNENFNGDVNFSFDVSDGTDTVSANIDVSVTPENDPPVAGSTSYTVNEDNSITISDAQLLATSSDIEGDVSIDSVTYSGSDGVLEINGNGTYTFSPNENFNGEIALDVVVADEDGATDATTAGITVLEVNDPPVAGPTSYTIDEDSVLTFSESQVLLNASDVEGDVELVGISYDGPDGIFSVNGDGTCSFAPNENFNGQVQLDVTIRDEDGAEVDTVINVDVLPINDVPVSGDLAYNVNEDGSITLSQEQLLSQASDVEGDDLTASDLTVDGNATVTANDDGSFTIVPDANFNGDVDIQFNITDGTDTIQATADLTVNPVNDLPVPQDQQFTIEEDGTLQFTDADLLTGATDIDGDDLTVEGISYTSGDGVLTDHGDGTYTFAPNENFNGDVNFSFDVSDGTETVSANIDVRVTPENDPPVAGSTSYMVNEDNAITISDEQLLANSSDIEGAVSVDSVTYSGTDGVFQDNGDGSYTFLPNENFSGDISLDVIVADEEGAIDETTAGITVLEVNDPPVAGPTSYTIDEDSVLTFSESQILVNASDVEGDVELVGINYDGSDGIFTVNGDGTCSFAPNENFNGQVQLDVTIQDESGATVETHINVDVLPINDPPVSGDLAYTINEDSSITLTQDQLLARAGDIDSDNLEAINLSTDENATIQQNEDGSYTITPDADYNGDLDLSFDIIDNDGGEVQVGLDITVNPLNDLPQAEDQQFTIEEDGTLLFTDEDLLAGASDIDGDELSIENVLYTGADGVLSDNGDGTYSFAPNENFNGDVQFSFDVSDGTGSTAAVIDVSVTPENDPPVAGSTSYTVQEDGQITISDEQLLANSSDVESDVSLSSVSYTGDDGSFVDNGNGTYTFTPNENFDGDISLDVVVVDEDGATATTTAGIDVIAVNDGPETSGIQAEVDEDNSITITQEQLLANATDVEGDELTASNLQTNDPDATIVANDDGSFTVTHTENFNGELDFTYSISDGDNEVLTTLDLTVNPVNDAPEAGEEIFIQAQEDQTVGVTLREEPALRLDQAPENGIIEANVDNEWVVLEVGQEVPADTEVRFVPSEDALAEGTHTTQIGTFDDNASVDDWGTEVDPYTREFSDGDLTVTVQSNDDPLGAWNGNTHIGHGIGDTDRQGLSGDEKLTISVEGQDINEISFHLDGLGGWFMEESRHFTEVEIRAFNEDGDMIDSMTYHKEDRGTFETDYTLTVDQPVSYFELGTVQGNGTYVVQNMTVSQTCHDEAVFTSIGVDGSEITETVELNIHAGDNEIELTADLPNITIDTEGSAQFASVVITEEQLLAQASDIDGDDLDIQNLELVGENSEHATLTDNGDGTWTVTPDENFYGEIELGYQVSDGELTDDNIININFESVNDAPIVSGPIVLSTDEDQGITFSADDLLANTTDVEGDTLSISDITYGGDDGDLVDNGDGTFTFMPNENFNGEIDIDYKVFDGTDEVATHLDLTVVPVNDVPVPGEPLHTQMLENGSIVIEAKGLLSGATDVDGDILHVENLLLADQTQGTLTDNGDNTFTFEPAENFYGEVNLTFDISDGQASAPSTARVDVEIVNEGPVVSGPIEAAVDEDGSITITQEDLLANATDVDGDNLEAVNFATNDPNAVVVENPDGSFTITPSADFFGEIEFTYDVTDAIETVAADLNLTVNPINDAPDVPDMSFTTEDGQAITITEAELLTQATDVEGDELSVLNVTSASDTVDVTDNGDGTYTLTPEQGFFGNVDLTFDVSDGTDVVAANIDLKVEFVNDAPEATPMVADVDEDGSILVTQAMLLENASDQDGDELFASALETNDPNASIVDNGDGTYTVTPSENFNGDIAFTYEVSDGELSTANDMTLTVNPVNDIPIVAPGMYHIEEDGSILFTQEDLLSGAIDIDGDDLSVTSINYSGDEGTVTDNGDGTFSFVPEEHFSGDLQFSFTVTDGTDEVEQDLSVHIEAVADAPDLVITDGDGVNVDDQAILVEPGGIVELNIAAALVDQDLSETLTVTVDGVPEGSVIQYDNEGVLNDQENGITSYNDTEITVTFEGETAGYQNAAGYYKVDEDGNITGVEVVYENASQVGGGGDLVPGQDQFSFQVEEGESFNLFLIPNGHQHNDFDAMQEGQYEFRAADGSPANMDTVDPQLVFIAADGTETVVQGQNGDAIFHGGSSSQLNQDGIEHTRTTVNEDGELVYGFEDLYGGGDADFSDFNFTIDVGEVNSQIYSGEVTVGPDGTVNLPTTAIENALQIQLPEDFNEQLEVHVTATATELSNDDSETVSQTIYINATGAHIEHAPEALPVAATVEEDGSIIITQEDLLANARDLDGDQLTALNLATDDDNVTITDNGDGTYTLTPDADFNGDVSFTFDVSDGDDVVSTNLELTVSPVNDGPAAQDQAFIVNEDGVLTFTDQDLLTGATDIEGDDLSVEGVTYTGADGVLTDNGDGTYSFAPNENFNGDVNFSFNVSDGSDTVTANIDVSVTPENDPPVAGSTSYTVHEDNSITISNEQLLANSSDIEGEVAIDSVTYSGSDGVLEINGDGTYTFSPNENFNGEVSLDVVVVDEDDAAVSTTAGITVLEVNDPPVAGPTSYTIDEDSVLTFNESQVLLNASDIEGDVQLVEINYDGSDGIFSINGDGTCSFAPNENFNGQVQLDVTIQDEDGAQVDTHITVDVLPINDVPVSGDLAYSVEEDGSITLSQEQLLSQASDVDGDDLTASNLVVDGDATVVVNDDGSFTITPDANFNGDIDLTFDISDGTDTLVATADLTVNPVNDLPQPQDQTFSIGEDGILNFTDEDLLTGATDIDGDDLSVEGVTYTGADGVLTDNGDGSYSFAPNENFNGDVNFSFDVSDGTDTVQANIDVSVTPENDPPVAGSTSYTVHEDNSITISDEQLLANSSDIEGEVAVDSVTYTGADGVFEDNGDGTYTFSPNENFNGEVSLDVVVTDEEGATEATTAGITVLEVNDPPIAGSTSYSVNEDEVITISSEQLLANASDIEGEVAIDSVNYTGSDGIFTDNGDGTFSFAPNANFDGDVSLDVVVTDEDGATATTTANIDVLPVNDAPVSGDLAYSVDEDGSITLSQEQLLAQASDVDGDDLTAANLTVGGDATVTSNDDGSFTITPDADFNGDIDLNFDITDGDATIQATADLTVNPVNDLPTVGEPQFVTQEDTSFTFTEEQLLQNAGDIDGDNLSVENVASDSGSLVDNGDGTYTFAPNENFDGNVNVTFDVNDGTAIVPAEATIDVQSVVDMPELSIASDLVIASDNFESGSNGWNTGTESSQGFESGDMLGRIGGTGGDEAVSKTYDIPSDVSEVNISFSFYEIDSWDGESFQIFVGGEELTTLDNSAFQTQDGTTTLYDSAGNEVGEVVHGVSQGEGFSGWNDQAHQINLTVPVEDGQLELGFGSTLNQGVNDESFGIDNIEISVSDADYQIIGTEDTPVPLDIDATLTDTDGSENLAILIEDVPEGSSLSAGIDNGDGTWSLQPEELAGLEFIPSGDFNGDVVLTVNATSTDVDTGTTATATQDVTIHITPANDAPEVESDISAVTAEDNSITLTQEQLLEHAVDIDGDDLSAINLTTNDENATVEMNDDGSFTITPSENFNGNIEFSYDVTDGEDMVAAGLDLTVTPVNDAPEPQDQAFIIGEDGVLNFTDEDLLTGATDVEGDDLTVEGVTYTGADGVLTDNGDGSYSFAPNENFNGDVNFSFDVSDGTDTVQANIDVSVTPENDPPVAGSTSYTVHEDNSITISNEQLLANSSDIEGEVAIDSVTYTGSDGVFEDNGDGTYTFSPNENFNGDVSLAVVVTDEEGATEATTAGITVLEVNDPPIAGSTSYSVNEDEVITISAEQLLANSSDIEGEVAIDSVTYTGADGIFTDNGNGTFSFAPNANFDGDVNLDVVVTDEDGATVATSASIDVLPINDPPVSGDLAYSIDEDGSITLTQEQLLSQASDVDGDDLTASNLSAGDNATVVDNGDGTFTVTPDANFNGDIDLSFDISDGTESIVANADLTVNPVNDLPTTSDVYANVDEDNVITITQEQLLANAADIEGDDLVASDLTLVGDDATIVDNGDGTFSITPSENFNGYIDVAYSISDGDTPIAANLGLTVDPVNDAPIVSADVAITIEEDGSYTITQEELLQFATDIEDDDMTAIIGEPGDDTTVTGIVLDAETGNPIAGADVTLTDNAGHSYTAVTDQSGNYSVSGPVVDQGTVTIEQVGSITSSFLVPAGEDTNGGVTAISEVLEETDMRIVVTWGESPRDMDNHLWLYDTENGNELDHIYYRDMSHDLGEGNVVQQDVDDTNGGGPETITIPNYQDADMHYSVHNYTSRSWDVDGVEDVQVQVFVGDTLIETFSPDLSDNPSGDHWHVFDIVNGVIVPSQDVGTQNAFDLPTAEEALANENGIDISELLSGDEDGDSGDTDGNEPSVGDISIDSALITDNGDGTYTITPEENFNGEFSISYNVDDGNGGVTPAELDVTVTAVNDLSVIYDHDYTINEDGSLTFTDEQLLAGATDIDGDDLSVESVNYEGTDGVFTDNGDGTYTFAPNENFNGSVDLTYDVSDGTDVVSANIDVQVVPINDVPVAGTTAYTVEEDGSITLSDAQLLANSSDVEGDVFVSDVSYSGTDGVFTDNGDGTYTFSPNENFNGDISLDVSVMDEDGATAETTAGIDVIAVNDLPVAGSTTYSVDEDNVIIISDAQLLANSSDIEGDVSVSDVSYSGADGIFTDNGDGTYSFAPNENFNGNVSLDVTVADEDGTTAQTTAGIDVIAVNDAPVSGDLAYSVDEDGSITLSQEQLLAQASDVDGDDLTAANLTAGDNATVTANEDGSFTITPDADFNGDIDLSFDLSDGTETVVATADLTVNPVNDVAVVEDVAYTIEEDGSLTFTDEQLLAGASDIDGDELSVVDVSYTGAEGVFTDNGDGTYTFAPNENFNGEVSLDFSVSDGTETVDANIDVTVTDVNDAPVAGATSYQMNEDGTITLSPEQLIANSSDVDGEVSLDSVSYSGADGILVQNEDGSVTFAPNENFNGDINLDVTVIDDDGATAQTTAGIEVSAVNDAPVAGNVAYSVDEDGSITLSQEQLLANASDVDGDALTASNLSAGDNATVTANDDGSFTITPDADFNGDIDLSFDVSDGLETVQAGVDLTVNPVNDLPTAEDQSFTVEEDGTLIFTDADLLAGAADIDGDDLSITDVSYTGAEGVFTDNGDGTYSFAPNENFNGDVNLGFKVSDGTETVDANIDVTVTDINDAPVAGSTSYQMNEDGTITISPEQLIANSSDVDGEVSLESVTYSGSDGSLVQSDNGSVTFTPNENFNGDISLDVVVTDDDGATATTTAGIEVLAVNDGPESEDVKLTTAEDSTILITQDMLLAQATDIDNTADELSASGLQIDPSLGELLDNEDGTWSFTPNENFNGDVPMTFNVSDGQETISVDGNIDVTPVNDAPEAPMIEMQGEEDVVMVIDPAYIADQVTDLDGDEISIESITVRAPANATLTQQPDGMYHLVTTQDFNGLVELGYQATDGEEVIDGSLNVDVIPVNDAPFNVGNAMMTTDEDGAFTFDAGDLMNLFGDIDTADLVVSRIITADGEDGGEVTDNGDGTWTFTPAGDFAGVSDLQVVVSDGEFETVLDVPVYVRPVADGAVISTDHDGPLVFGEDETGHLGLNVGLVDDSETLSNLVMTGFPVGFEVTDGVNTVMITEPGQYIDLFDWDISNIQMTPPEDFHGEFFVTVSATTVDYGDEPEAFEDGIDSGDFETVAGDSIILTADDLIGLAENVDADSDDEVKLVHLADRSQGEIVDNGDGTWTFTPAPGFTGEADIAYVVDKDGVLHDEQTGVVVKEGDSQENAAPEVNSITTTEIAADATLSFTDEDMLANLSDAEGDSLSIESVSLMEGQGVIESDNQGNYQFTPAEDYTGDVQVGFIATDGENRIESFFNVDIQGGDEAAASEGYALADDGSLTITDAQLVDELGVSDSAQVVDVADANDAGFFAESGEGEWTYWPNEDFDGNLAMNVEVNDGGEVSSHSLSIQVEDDSVQSDEPQVQAAQATEEQQVEVAQQADDQAQDAETEDSTADVTAAPGDTISISIPDEVSGNESVDYADMSGLPEGATVSNALDNGDGSFTISGNLEQPVSVELPEGYEGTSEIQFQGYDELGSSIDGASSSVEVEVDDQYTMQGSTQEQQPDMAGMESGGSDWTNAGGQDQGVDFTDDSGSFDSDSQTGTDQGNDFDQSLI</sequence>
<feature type="domain" description="Cadherin-like" evidence="2">
    <location>
        <begin position="3614"/>
        <end position="3706"/>
    </location>
</feature>
<feature type="domain" description="Cadherin-like" evidence="2">
    <location>
        <begin position="4283"/>
        <end position="4374"/>
    </location>
</feature>
<feature type="domain" description="Cadherin-like" evidence="2">
    <location>
        <begin position="506"/>
        <end position="598"/>
    </location>
</feature>
<feature type="domain" description="Cadherin-like" evidence="2">
    <location>
        <begin position="6281"/>
        <end position="6375"/>
    </location>
</feature>
<feature type="region of interest" description="Disordered" evidence="1">
    <location>
        <begin position="7161"/>
        <end position="7235"/>
    </location>
</feature>
<dbReference type="Pfam" id="PF13620">
    <property type="entry name" value="CarboxypepD_reg"/>
    <property type="match status" value="1"/>
</dbReference>
<feature type="domain" description="Cadherin-like" evidence="2">
    <location>
        <begin position="1654"/>
        <end position="1747"/>
    </location>
</feature>
<feature type="domain" description="Cadherin-like" evidence="2">
    <location>
        <begin position="3709"/>
        <end position="3802"/>
    </location>
</feature>
<feature type="domain" description="Cadherin-like" evidence="2">
    <location>
        <begin position="1176"/>
        <end position="1268"/>
    </location>
</feature>
<feature type="domain" description="Cadherin-like" evidence="2">
    <location>
        <begin position="6668"/>
        <end position="6756"/>
    </location>
</feature>
<feature type="domain" description="Cadherin-like" evidence="2">
    <location>
        <begin position="6186"/>
        <end position="6279"/>
    </location>
</feature>
<protein>
    <recommendedName>
        <fullName evidence="2">Cadherin-like domain-containing protein</fullName>
    </recommendedName>
</protein>
<feature type="domain" description="Cadherin-like" evidence="2">
    <location>
        <begin position="1847"/>
        <end position="1939"/>
    </location>
</feature>
<feature type="domain" description="Cadherin-like" evidence="2">
    <location>
        <begin position="6378"/>
        <end position="6470"/>
    </location>
</feature>
<feature type="domain" description="Cadherin-like" evidence="2">
    <location>
        <begin position="3900"/>
        <end position="3993"/>
    </location>
</feature>
<evidence type="ECO:0000256" key="1">
    <source>
        <dbReference type="SAM" id="MobiDB-lite"/>
    </source>
</evidence>
<feature type="domain" description="Cadherin-like" evidence="2">
    <location>
        <begin position="3423"/>
        <end position="3514"/>
    </location>
</feature>
<feature type="domain" description="Cadherin-like" evidence="2">
    <location>
        <begin position="984"/>
        <end position="1077"/>
    </location>
</feature>
<feature type="domain" description="Cadherin-like" evidence="2">
    <location>
        <begin position="889"/>
        <end position="981"/>
    </location>
</feature>
<feature type="domain" description="Cadherin-like" evidence="2">
    <location>
        <begin position="1368"/>
        <end position="1460"/>
    </location>
</feature>
<feature type="domain" description="Cadherin-like" evidence="2">
    <location>
        <begin position="6975"/>
        <end position="7062"/>
    </location>
</feature>
<feature type="compositionally biased region" description="Low complexity" evidence="1">
    <location>
        <begin position="151"/>
        <end position="163"/>
    </location>
</feature>
<feature type="domain" description="Cadherin-like" evidence="2">
    <location>
        <begin position="2898"/>
        <end position="2992"/>
    </location>
</feature>
<feature type="compositionally biased region" description="Low complexity" evidence="1">
    <location>
        <begin position="31"/>
        <end position="40"/>
    </location>
</feature>
<feature type="compositionally biased region" description="Low complexity" evidence="1">
    <location>
        <begin position="68"/>
        <end position="82"/>
    </location>
</feature>
<feature type="domain" description="Cadherin-like" evidence="2">
    <location>
        <begin position="794"/>
        <end position="886"/>
    </location>
</feature>
<feature type="domain" description="Cadherin-like" evidence="2">
    <location>
        <begin position="2607"/>
        <end position="2702"/>
    </location>
</feature>
<feature type="region of interest" description="Disordered" evidence="1">
    <location>
        <begin position="5536"/>
        <end position="5559"/>
    </location>
</feature>
<feature type="domain" description="Cadherin-like" evidence="2">
    <location>
        <begin position="5708"/>
        <end position="5800"/>
    </location>
</feature>
<dbReference type="InterPro" id="IPR008969">
    <property type="entry name" value="CarboxyPept-like_regulatory"/>
</dbReference>
<feature type="domain" description="Cadherin-like" evidence="2">
    <location>
        <begin position="3806"/>
        <end position="3898"/>
    </location>
</feature>
<feature type="domain" description="Cadherin-like" evidence="2">
    <location>
        <begin position="5899"/>
        <end position="5992"/>
    </location>
</feature>
<dbReference type="InterPro" id="IPR041690">
    <property type="entry name" value="Cadherin_5"/>
</dbReference>
<feature type="compositionally biased region" description="Polar residues" evidence="1">
    <location>
        <begin position="18"/>
        <end position="30"/>
    </location>
</feature>
<feature type="region of interest" description="Disordered" evidence="1">
    <location>
        <begin position="7302"/>
        <end position="7364"/>
    </location>
</feature>
<feature type="domain" description="Cadherin-like" evidence="2">
    <location>
        <begin position="5803"/>
        <end position="5896"/>
    </location>
</feature>
<feature type="domain" description="Cadherin-like" evidence="2">
    <location>
        <begin position="1462"/>
        <end position="1555"/>
    </location>
</feature>
<feature type="compositionally biased region" description="Low complexity" evidence="1">
    <location>
        <begin position="124"/>
        <end position="133"/>
    </location>
</feature>
<feature type="compositionally biased region" description="Acidic residues" evidence="1">
    <location>
        <begin position="164"/>
        <end position="175"/>
    </location>
</feature>
<feature type="domain" description="Cadherin-like" evidence="2">
    <location>
        <begin position="602"/>
        <end position="694"/>
    </location>
</feature>
<feature type="domain" description="Cadherin-like" evidence="2">
    <location>
        <begin position="5622"/>
        <end position="5703"/>
    </location>
</feature>
<dbReference type="Gene3D" id="2.60.40.2810">
    <property type="match status" value="4"/>
</dbReference>
<feature type="domain" description="Cadherin-like" evidence="2">
    <location>
        <begin position="2038"/>
        <end position="2132"/>
    </location>
</feature>
<feature type="domain" description="Cadherin-like" evidence="2">
    <location>
        <begin position="2510"/>
        <end position="2604"/>
    </location>
</feature>
<feature type="domain" description="Cadherin-like" evidence="2">
    <location>
        <begin position="4092"/>
        <end position="4185"/>
    </location>
</feature>
<name>A0ABP1X0Q2_9VIBR</name>
<dbReference type="RefSeq" id="WP_048660263.1">
    <property type="nucleotide sequence ID" value="NZ_CAWMAN010000062.1"/>
</dbReference>
<feature type="domain" description="Cadherin-like" evidence="2">
    <location>
        <begin position="4188"/>
        <end position="4281"/>
    </location>
</feature>
<feature type="domain" description="Cadherin-like" evidence="2">
    <location>
        <begin position="4857"/>
        <end position="4949"/>
    </location>
</feature>
<organism evidence="3 4">
    <name type="scientific">Vibrio crassostreae</name>
    <dbReference type="NCBI Taxonomy" id="246167"/>
    <lineage>
        <taxon>Bacteria</taxon>
        <taxon>Pseudomonadati</taxon>
        <taxon>Pseudomonadota</taxon>
        <taxon>Gammaproteobacteria</taxon>
        <taxon>Vibrionales</taxon>
        <taxon>Vibrionaceae</taxon>
        <taxon>Vibrio</taxon>
    </lineage>
</organism>
<evidence type="ECO:0000313" key="3">
    <source>
        <dbReference type="EMBL" id="CDT67956.1"/>
    </source>
</evidence>
<comment type="caution">
    <text evidence="3">The sequence shown here is derived from an EMBL/GenBank/DDBJ whole genome shotgun (WGS) entry which is preliminary data.</text>
</comment>
<feature type="domain" description="Cadherin-like" evidence="2">
    <location>
        <begin position="2994"/>
        <end position="3087"/>
    </location>
</feature>
<feature type="compositionally biased region" description="Low complexity" evidence="1">
    <location>
        <begin position="103"/>
        <end position="115"/>
    </location>
</feature>
<feature type="compositionally biased region" description="Low complexity" evidence="1">
    <location>
        <begin position="7171"/>
        <end position="7191"/>
    </location>
</feature>
<feature type="domain" description="Cadherin-like" evidence="2">
    <location>
        <begin position="410"/>
        <end position="503"/>
    </location>
</feature>
<feature type="domain" description="Cadherin-like" evidence="2">
    <location>
        <begin position="7081"/>
        <end position="7160"/>
    </location>
</feature>
<feature type="domain" description="Cadherin-like" evidence="2">
    <location>
        <begin position="697"/>
        <end position="790"/>
    </location>
</feature>